<reference evidence="1" key="2">
    <citation type="journal article" date="2015" name="Data Brief">
        <title>Shoot transcriptome of the giant reed, Arundo donax.</title>
        <authorList>
            <person name="Barrero R.A."/>
            <person name="Guerrero F.D."/>
            <person name="Moolhuijzen P."/>
            <person name="Goolsby J.A."/>
            <person name="Tidwell J."/>
            <person name="Bellgard S.E."/>
            <person name="Bellgard M.I."/>
        </authorList>
    </citation>
    <scope>NUCLEOTIDE SEQUENCE</scope>
    <source>
        <tissue evidence="1">Shoot tissue taken approximately 20 cm above the soil surface</tissue>
    </source>
</reference>
<accession>A0A0A8ZPN6</accession>
<organism evidence="1">
    <name type="scientific">Arundo donax</name>
    <name type="common">Giant reed</name>
    <name type="synonym">Donax arundinaceus</name>
    <dbReference type="NCBI Taxonomy" id="35708"/>
    <lineage>
        <taxon>Eukaryota</taxon>
        <taxon>Viridiplantae</taxon>
        <taxon>Streptophyta</taxon>
        <taxon>Embryophyta</taxon>
        <taxon>Tracheophyta</taxon>
        <taxon>Spermatophyta</taxon>
        <taxon>Magnoliopsida</taxon>
        <taxon>Liliopsida</taxon>
        <taxon>Poales</taxon>
        <taxon>Poaceae</taxon>
        <taxon>PACMAD clade</taxon>
        <taxon>Arundinoideae</taxon>
        <taxon>Arundineae</taxon>
        <taxon>Arundo</taxon>
    </lineage>
</organism>
<evidence type="ECO:0000313" key="1">
    <source>
        <dbReference type="EMBL" id="JAD38710.1"/>
    </source>
</evidence>
<protein>
    <submittedName>
        <fullName evidence="1">Uncharacterized protein</fullName>
    </submittedName>
</protein>
<sequence>MSGKGTKTRGRAKV</sequence>
<dbReference type="EMBL" id="GBRH01259185">
    <property type="protein sequence ID" value="JAD38710.1"/>
    <property type="molecule type" value="Transcribed_RNA"/>
</dbReference>
<reference evidence="1" key="1">
    <citation type="submission" date="2014-09" db="EMBL/GenBank/DDBJ databases">
        <authorList>
            <person name="Magalhaes I.L.F."/>
            <person name="Oliveira U."/>
            <person name="Santos F.R."/>
            <person name="Vidigal T.H.D.A."/>
            <person name="Brescovit A.D."/>
            <person name="Santos A.J."/>
        </authorList>
    </citation>
    <scope>NUCLEOTIDE SEQUENCE</scope>
    <source>
        <tissue evidence="1">Shoot tissue taken approximately 20 cm above the soil surface</tissue>
    </source>
</reference>
<proteinExistence type="predicted"/>
<name>A0A0A8ZPN6_ARUDO</name>